<evidence type="ECO:0000313" key="2">
    <source>
        <dbReference type="EMBL" id="RGS35114.1"/>
    </source>
</evidence>
<evidence type="ECO:0000313" key="3">
    <source>
        <dbReference type="Proteomes" id="UP000283295"/>
    </source>
</evidence>
<comment type="caution">
    <text evidence="2">The sequence shown here is derived from an EMBL/GenBank/DDBJ whole genome shotgun (WGS) entry which is preliminary data.</text>
</comment>
<dbReference type="Proteomes" id="UP000283295">
    <property type="component" value="Unassembled WGS sequence"/>
</dbReference>
<organism evidence="2 3">
    <name type="scientific">Coprococcus eutactus</name>
    <dbReference type="NCBI Taxonomy" id="33043"/>
    <lineage>
        <taxon>Bacteria</taxon>
        <taxon>Bacillati</taxon>
        <taxon>Bacillota</taxon>
        <taxon>Clostridia</taxon>
        <taxon>Lachnospirales</taxon>
        <taxon>Lachnospiraceae</taxon>
        <taxon>Coprococcus</taxon>
    </lineage>
</organism>
<gene>
    <name evidence="2" type="ORF">DWX94_14155</name>
</gene>
<proteinExistence type="predicted"/>
<evidence type="ECO:0000256" key="1">
    <source>
        <dbReference type="SAM" id="MobiDB-lite"/>
    </source>
</evidence>
<accession>A0A3R5ZYN3</accession>
<feature type="region of interest" description="Disordered" evidence="1">
    <location>
        <begin position="1"/>
        <end position="30"/>
    </location>
</feature>
<protein>
    <submittedName>
        <fullName evidence="2">Uncharacterized protein</fullName>
    </submittedName>
</protein>
<dbReference type="OrthoDB" id="2024989at2"/>
<dbReference type="InterPro" id="IPR049675">
    <property type="entry name" value="QatB"/>
</dbReference>
<sequence length="272" mass="29136">MGTSTHNGGQKGGTPLVPSWLQDPDENMQNETLQGVNGNQIPPTGDAERFTAPRGEFTRYINSGGRDSSLGRKSVSNYIRNSLGGSSNATQRMGAARSSTARLLNIAGAFASGGARAVEQYLSIENLSHKTASDAFIAITDFVCPDGGPQDEGIARSAYISAIEESPEIATIKFEDLTSEQIMVIVERTMANAIFSRITNDIGNKIILLPQDRATSDSIIVQMKDFVKGSVSDAVANLNIQTGNIRQGDSLRIVNQVYKEAFDIMVSAGENE</sequence>
<dbReference type="AlphaFoldDB" id="A0A3R5ZYN3"/>
<dbReference type="NCBIfam" id="NF041924">
    <property type="entry name" value="QatB"/>
    <property type="match status" value="1"/>
</dbReference>
<name>A0A3R5ZYN3_9FIRM</name>
<reference evidence="2 3" key="1">
    <citation type="submission" date="2018-08" db="EMBL/GenBank/DDBJ databases">
        <title>A genome reference for cultivated species of the human gut microbiota.</title>
        <authorList>
            <person name="Zou Y."/>
            <person name="Xue W."/>
            <person name="Luo G."/>
        </authorList>
    </citation>
    <scope>NUCLEOTIDE SEQUENCE [LARGE SCALE GENOMIC DNA]</scope>
    <source>
        <strain evidence="2 3">AF22-21</strain>
    </source>
</reference>
<dbReference type="EMBL" id="QRVK01000075">
    <property type="protein sequence ID" value="RGS35114.1"/>
    <property type="molecule type" value="Genomic_DNA"/>
</dbReference>